<dbReference type="PROSITE" id="PS50106">
    <property type="entry name" value="PDZ"/>
    <property type="match status" value="1"/>
</dbReference>
<evidence type="ECO:0000259" key="1">
    <source>
        <dbReference type="PROSITE" id="PS50106"/>
    </source>
</evidence>
<dbReference type="InterPro" id="IPR001478">
    <property type="entry name" value="PDZ"/>
</dbReference>
<dbReference type="InterPro" id="IPR041489">
    <property type="entry name" value="PDZ_6"/>
</dbReference>
<organism evidence="2 3">
    <name type="scientific">Helicobacter pylori</name>
    <name type="common">Campylobacter pylori</name>
    <dbReference type="NCBI Taxonomy" id="210"/>
    <lineage>
        <taxon>Bacteria</taxon>
        <taxon>Pseudomonadati</taxon>
        <taxon>Campylobacterota</taxon>
        <taxon>Epsilonproteobacteria</taxon>
        <taxon>Campylobacterales</taxon>
        <taxon>Helicobacteraceae</taxon>
        <taxon>Helicobacter</taxon>
    </lineage>
</organism>
<accession>A0A4Y4X8I7</accession>
<evidence type="ECO:0000313" key="3">
    <source>
        <dbReference type="Proteomes" id="UP000319468"/>
    </source>
</evidence>
<protein>
    <recommendedName>
        <fullName evidence="1">PDZ domain-containing protein</fullName>
    </recommendedName>
</protein>
<dbReference type="RefSeq" id="WP_198933845.1">
    <property type="nucleotide sequence ID" value="NZ_MUPM01000054.1"/>
</dbReference>
<dbReference type="EMBL" id="MUPM01000054">
    <property type="protein sequence ID" value="OOQ35792.1"/>
    <property type="molecule type" value="Genomic_DNA"/>
</dbReference>
<dbReference type="Pfam" id="PF17820">
    <property type="entry name" value="PDZ_6"/>
    <property type="match status" value="1"/>
</dbReference>
<dbReference type="Proteomes" id="UP000319468">
    <property type="component" value="Unassembled WGS sequence"/>
</dbReference>
<gene>
    <name evidence="2" type="ORF">B0X69_00600</name>
</gene>
<dbReference type="AlphaFoldDB" id="A0A4Y4X8I7"/>
<dbReference type="InterPro" id="IPR036034">
    <property type="entry name" value="PDZ_sf"/>
</dbReference>
<comment type="caution">
    <text evidence="2">The sequence shown here is derived from an EMBL/GenBank/DDBJ whole genome shotgun (WGS) entry which is preliminary data.</text>
</comment>
<sequence length="69" mass="7663">AGVKSGDNILKINNESTLSMSIDDAINLMRGKPKTSIQITVVRKNEPKPLVFNIVRDIIKIPSVYVKKI</sequence>
<reference evidence="2 3" key="1">
    <citation type="journal article" date="2017" name="Front. Cell. Infect. Microbiol.">
        <title>Whole Genome Sequence and Phylogenetic Analysis Show Helicobacter pylori Strains from Latin America Have Followed a Unique Evolution Pathway.</title>
        <authorList>
            <person name="Munoz-Ramirez Z.Y."/>
            <person name="Mendez-Tenorio A."/>
            <person name="Kato I."/>
            <person name="Bravo M.M."/>
            <person name="Rizzato C."/>
            <person name="Thorell K."/>
            <person name="Torres R.C."/>
            <person name="Aviles-Jimenez F."/>
            <person name="Camorlinga M."/>
            <person name="Canzian F."/>
            <person name="Torres J."/>
        </authorList>
    </citation>
    <scope>NUCLEOTIDE SEQUENCE [LARGE SCALE GENOMIC DNA]</scope>
    <source>
        <strain evidence="2 3">CM22347</strain>
    </source>
</reference>
<feature type="non-terminal residue" evidence="2">
    <location>
        <position position="1"/>
    </location>
</feature>
<dbReference type="Gene3D" id="2.30.42.10">
    <property type="match status" value="1"/>
</dbReference>
<name>A0A4Y4X8I7_HELPX</name>
<evidence type="ECO:0000313" key="2">
    <source>
        <dbReference type="EMBL" id="OOQ35792.1"/>
    </source>
</evidence>
<dbReference type="SUPFAM" id="SSF50156">
    <property type="entry name" value="PDZ domain-like"/>
    <property type="match status" value="1"/>
</dbReference>
<proteinExistence type="predicted"/>
<feature type="domain" description="PDZ" evidence="1">
    <location>
        <begin position="1"/>
        <end position="30"/>
    </location>
</feature>
<feature type="non-terminal residue" evidence="2">
    <location>
        <position position="69"/>
    </location>
</feature>